<organism evidence="1 2">
    <name type="scientific">Rhodococcoides kyotonense</name>
    <dbReference type="NCBI Taxonomy" id="398843"/>
    <lineage>
        <taxon>Bacteria</taxon>
        <taxon>Bacillati</taxon>
        <taxon>Actinomycetota</taxon>
        <taxon>Actinomycetes</taxon>
        <taxon>Mycobacteriales</taxon>
        <taxon>Nocardiaceae</taxon>
        <taxon>Rhodococcoides</taxon>
    </lineage>
</organism>
<evidence type="ECO:0000313" key="1">
    <source>
        <dbReference type="EMBL" id="OAK54008.1"/>
    </source>
</evidence>
<sequence length="111" mass="11996">MTPDLYENWPVTFDPPTRHVVDPPRRVLVNVALTVAGSSGGGSFRDGTPLKVRSEGLSMDVKSPGLLHAWAKTSRGQWLCQLSFDIPIGNGKGLLRLEGQWCPAEAATPVD</sequence>
<dbReference type="EMBL" id="LVHI01000013">
    <property type="protein sequence ID" value="OAK54008.1"/>
    <property type="molecule type" value="Genomic_DNA"/>
</dbReference>
<name>A0A177YFW6_9NOCA</name>
<reference evidence="1 2" key="1">
    <citation type="submission" date="2016-03" db="EMBL/GenBank/DDBJ databases">
        <title>Genome sequence of Rhodococcus kyotonensis KB10.</title>
        <authorList>
            <person name="Jeong H."/>
            <person name="Hong C.E."/>
            <person name="Jo S.H."/>
            <person name="Park J.M."/>
        </authorList>
    </citation>
    <scope>NUCLEOTIDE SEQUENCE [LARGE SCALE GENOMIC DNA]</scope>
    <source>
        <strain evidence="1 2">KB10</strain>
    </source>
</reference>
<dbReference type="Proteomes" id="UP000077519">
    <property type="component" value="Unassembled WGS sequence"/>
</dbReference>
<keyword evidence="2" id="KW-1185">Reference proteome</keyword>
<protein>
    <submittedName>
        <fullName evidence="1">Uncharacterized protein</fullName>
    </submittedName>
</protein>
<evidence type="ECO:0000313" key="2">
    <source>
        <dbReference type="Proteomes" id="UP000077519"/>
    </source>
</evidence>
<dbReference type="AlphaFoldDB" id="A0A177YFW6"/>
<proteinExistence type="predicted"/>
<comment type="caution">
    <text evidence="1">The sequence shown here is derived from an EMBL/GenBank/DDBJ whole genome shotgun (WGS) entry which is preliminary data.</text>
</comment>
<accession>A0A177YFW6</accession>
<gene>
    <name evidence="1" type="ORF">A3K89_21105</name>
</gene>